<dbReference type="AlphaFoldDB" id="A0A1C3EH02"/>
<protein>
    <recommendedName>
        <fullName evidence="2">DUF1570 domain-containing protein</fullName>
    </recommendedName>
</protein>
<evidence type="ECO:0000313" key="3">
    <source>
        <dbReference type="EMBL" id="ODA32532.1"/>
    </source>
</evidence>
<feature type="domain" description="DUF1570" evidence="2">
    <location>
        <begin position="195"/>
        <end position="312"/>
    </location>
</feature>
<keyword evidence="4" id="KW-1185">Reference proteome</keyword>
<feature type="chain" id="PRO_5008673137" description="DUF1570 domain-containing protein" evidence="1">
    <location>
        <begin position="21"/>
        <end position="357"/>
    </location>
</feature>
<dbReference type="Pfam" id="PF07607">
    <property type="entry name" value="DUF1570"/>
    <property type="match status" value="1"/>
</dbReference>
<evidence type="ECO:0000313" key="4">
    <source>
        <dbReference type="Proteomes" id="UP000094828"/>
    </source>
</evidence>
<dbReference type="InterPro" id="IPR011464">
    <property type="entry name" value="DUF1570"/>
</dbReference>
<comment type="caution">
    <text evidence="3">The sequence shown here is derived from an EMBL/GenBank/DDBJ whole genome shotgun (WGS) entry which is preliminary data.</text>
</comment>
<proteinExistence type="predicted"/>
<evidence type="ECO:0000259" key="2">
    <source>
        <dbReference type="Pfam" id="PF07607"/>
    </source>
</evidence>
<gene>
    <name evidence="3" type="ORF">A6X21_19375</name>
</gene>
<dbReference type="STRING" id="1841610.A6X21_19375"/>
<accession>A0A1C3EH02</accession>
<dbReference type="RefSeq" id="WP_165603722.1">
    <property type="nucleotide sequence ID" value="NZ_LYDR01000063.1"/>
</dbReference>
<keyword evidence="1" id="KW-0732">Signal</keyword>
<dbReference type="EMBL" id="LYDR01000063">
    <property type="protein sequence ID" value="ODA32532.1"/>
    <property type="molecule type" value="Genomic_DNA"/>
</dbReference>
<reference evidence="3 4" key="1">
    <citation type="submission" date="2016-05" db="EMBL/GenBank/DDBJ databases">
        <title>Genomic and physiological characterization of Planctopirus sp. isolated from fresh water lake.</title>
        <authorList>
            <person name="Subhash Y."/>
            <person name="Ramana C."/>
        </authorList>
    </citation>
    <scope>NUCLEOTIDE SEQUENCE [LARGE SCALE GENOMIC DNA]</scope>
    <source>
        <strain evidence="3 4">JC280</strain>
    </source>
</reference>
<dbReference type="Proteomes" id="UP000094828">
    <property type="component" value="Unassembled WGS sequence"/>
</dbReference>
<sequence>MFRASLWACCVWLSFSAGLAADDRSLEILYEGATLRGRVIARDSVQCWFQLADGSQRLVDLARVSRYQVLPGEFSPMTTVEMKSQLVREWPTLRVAATDGLIVAAPAGVENELKELFDEVRRDFVGWLSVYGHTPAPLEFPLVVIMPSRQAEFDQLVQIRPRKARENLAGVYLVESNRIVLSPGEKHQSLRERHATLIHEAVHQLAFNYGLHSRIDPGPVWMIEGLAMAFENDALRKRDRQASAWDRINRERYLHFRAIQQKLPRGWLRALIEGDDLFEARALDAYAQAWAVTYFLLETRPSQYVRLLTTFDKTDPKIDKSITSRRLRHVVENLGKEPESLEIEIKRFFEELSPRSR</sequence>
<evidence type="ECO:0000256" key="1">
    <source>
        <dbReference type="SAM" id="SignalP"/>
    </source>
</evidence>
<name>A0A1C3EH02_9PLAN</name>
<organism evidence="3 4">
    <name type="scientific">Planctopirus hydrillae</name>
    <dbReference type="NCBI Taxonomy" id="1841610"/>
    <lineage>
        <taxon>Bacteria</taxon>
        <taxon>Pseudomonadati</taxon>
        <taxon>Planctomycetota</taxon>
        <taxon>Planctomycetia</taxon>
        <taxon>Planctomycetales</taxon>
        <taxon>Planctomycetaceae</taxon>
        <taxon>Planctopirus</taxon>
    </lineage>
</organism>
<feature type="signal peptide" evidence="1">
    <location>
        <begin position="1"/>
        <end position="20"/>
    </location>
</feature>